<dbReference type="InterPro" id="IPR000362">
    <property type="entry name" value="Fumarate_lyase_fam"/>
</dbReference>
<dbReference type="GO" id="GO:0016829">
    <property type="term" value="F:lyase activity"/>
    <property type="evidence" value="ECO:0007669"/>
    <property type="project" value="UniProtKB-KW"/>
</dbReference>
<dbReference type="InterPro" id="IPR020557">
    <property type="entry name" value="Fumarate_lyase_CS"/>
</dbReference>
<dbReference type="Pfam" id="PF00206">
    <property type="entry name" value="Lyase_1"/>
    <property type="match status" value="1"/>
</dbReference>
<keyword evidence="1" id="KW-0456">Lyase</keyword>
<proteinExistence type="inferred from homology"/>
<dbReference type="GO" id="GO:0016853">
    <property type="term" value="F:isomerase activity"/>
    <property type="evidence" value="ECO:0007669"/>
    <property type="project" value="UniProtKB-KW"/>
</dbReference>
<dbReference type="InterPro" id="IPR019468">
    <property type="entry name" value="AdenyloSucc_lyase_C"/>
</dbReference>
<keyword evidence="5" id="KW-1185">Reference proteome</keyword>
<dbReference type="Proteomes" id="UP000244978">
    <property type="component" value="Unassembled WGS sequence"/>
</dbReference>
<evidence type="ECO:0000256" key="1">
    <source>
        <dbReference type="ARBA" id="ARBA00023239"/>
    </source>
</evidence>
<evidence type="ECO:0000259" key="3">
    <source>
        <dbReference type="SMART" id="SM00998"/>
    </source>
</evidence>
<accession>A0A2U1SX72</accession>
<protein>
    <submittedName>
        <fullName evidence="4">3-carboxy-cis,cis-muconate cycloisomerase</fullName>
    </submittedName>
</protein>
<dbReference type="PRINTS" id="PR00149">
    <property type="entry name" value="FUMRATELYASE"/>
</dbReference>
<sequence length="459" mass="47278">MTNGSDVADVGLLSPQWAGTPVAAATSDAAIVAAMLDVEVALAYAWQELGFAPDGTGALIARVVDSLDIDVASLAARSRSGGNPIIPLVKDLRAAVAAEDAAAAVWVHRGATSQDIHDSALMLVAQRALVAARSDLASVVDSLSSLADSHRATLMVSRTLTQHGVPSTFGLKAAGWLAGVAHASVALDRAVAELPLQWGGAGGTLASYSVIGETGTGLAVSDAVADRLGLARSIPWQTQRSAVVQLASALAQVGGALGKIAVDVLVMVRPEFGELGEPSAAGRGGSSAMPQKQNPVLSVLIHSAARQAPGLAAEVQRSAVAVDERPDGAWHAEWQSIRELLRLVGGAAGLAAELTSGLRVFPTAMLRNLGMSGSLVVSERLMLEYGPLVGRDRLQELVTAQAVDPAVDLRALLRAEPSLANVSDQSLADSLDPAQYVGDNDLIIDRAIESARSALRKEQ</sequence>
<comment type="caution">
    <text evidence="4">The sequence shown here is derived from an EMBL/GenBank/DDBJ whole genome shotgun (WGS) entry which is preliminary data.</text>
</comment>
<dbReference type="RefSeq" id="WP_108998439.1">
    <property type="nucleotide sequence ID" value="NZ_QEEX01000002.1"/>
</dbReference>
<dbReference type="SMART" id="SM00998">
    <property type="entry name" value="ADSL_C"/>
    <property type="match status" value="1"/>
</dbReference>
<feature type="domain" description="Adenylosuccinate lyase C-terminal" evidence="3">
    <location>
        <begin position="373"/>
        <end position="448"/>
    </location>
</feature>
<dbReference type="PANTHER" id="PTHR43172:SF2">
    <property type="entry name" value="ADENYLOSUCCINATE LYASE C-TERMINAL DOMAIN-CONTAINING PROTEIN"/>
    <property type="match status" value="1"/>
</dbReference>
<dbReference type="Gene3D" id="1.10.40.30">
    <property type="entry name" value="Fumarase/aspartase (C-terminal domain)"/>
    <property type="match status" value="1"/>
</dbReference>
<name>A0A2U1SX72_9MICO</name>
<dbReference type="SUPFAM" id="SSF48557">
    <property type="entry name" value="L-aspartase-like"/>
    <property type="match status" value="1"/>
</dbReference>
<evidence type="ECO:0000313" key="4">
    <source>
        <dbReference type="EMBL" id="PWB96234.1"/>
    </source>
</evidence>
<dbReference type="EMBL" id="QEEX01000002">
    <property type="protein sequence ID" value="PWB96234.1"/>
    <property type="molecule type" value="Genomic_DNA"/>
</dbReference>
<dbReference type="InterPro" id="IPR022761">
    <property type="entry name" value="Fumarate_lyase_N"/>
</dbReference>
<dbReference type="InterPro" id="IPR008948">
    <property type="entry name" value="L-Aspartase-like"/>
</dbReference>
<dbReference type="AlphaFoldDB" id="A0A2U1SX72"/>
<dbReference type="PANTHER" id="PTHR43172">
    <property type="entry name" value="ADENYLOSUCCINATE LYASE"/>
    <property type="match status" value="1"/>
</dbReference>
<evidence type="ECO:0000256" key="2">
    <source>
        <dbReference type="ARBA" id="ARBA00034772"/>
    </source>
</evidence>
<evidence type="ECO:0000313" key="5">
    <source>
        <dbReference type="Proteomes" id="UP000244978"/>
    </source>
</evidence>
<gene>
    <name evidence="4" type="ORF">DF220_12785</name>
</gene>
<organism evidence="4 5">
    <name type="scientific">Homoserinimonas hongtaonis</name>
    <dbReference type="NCBI Taxonomy" id="2079791"/>
    <lineage>
        <taxon>Bacteria</taxon>
        <taxon>Bacillati</taxon>
        <taxon>Actinomycetota</taxon>
        <taxon>Actinomycetes</taxon>
        <taxon>Micrococcales</taxon>
        <taxon>Microbacteriaceae</taxon>
        <taxon>Homoserinimonas</taxon>
    </lineage>
</organism>
<comment type="similarity">
    <text evidence="2">Belongs to the class-II fumarase/aspartase family.</text>
</comment>
<dbReference type="Pfam" id="PF10397">
    <property type="entry name" value="ADSL_C"/>
    <property type="match status" value="1"/>
</dbReference>
<dbReference type="PROSITE" id="PS00163">
    <property type="entry name" value="FUMARATE_LYASES"/>
    <property type="match status" value="1"/>
</dbReference>
<keyword evidence="4" id="KW-0413">Isomerase</keyword>
<reference evidence="5" key="1">
    <citation type="submission" date="2018-04" db="EMBL/GenBank/DDBJ databases">
        <authorList>
            <person name="Liu S."/>
            <person name="Wang Z."/>
            <person name="Li J."/>
        </authorList>
    </citation>
    <scope>NUCLEOTIDE SEQUENCE [LARGE SCALE GENOMIC DNA]</scope>
    <source>
        <strain evidence="5">S1194</strain>
    </source>
</reference>
<dbReference type="Gene3D" id="1.20.200.10">
    <property type="entry name" value="Fumarase/aspartase (Central domain)"/>
    <property type="match status" value="1"/>
</dbReference>